<gene>
    <name evidence="5" type="ORF">KPS_000263</name>
</gene>
<evidence type="ECO:0000313" key="5">
    <source>
        <dbReference type="EMBL" id="WMW65754.1"/>
    </source>
</evidence>
<evidence type="ECO:0000313" key="6">
    <source>
        <dbReference type="Proteomes" id="UP001180616"/>
    </source>
</evidence>
<dbReference type="RefSeq" id="WP_309541709.1">
    <property type="nucleotide sequence ID" value="NZ_CP133659.1"/>
</dbReference>
<dbReference type="Pfam" id="PF26079">
    <property type="entry name" value="Baseplate_J_C"/>
    <property type="match status" value="1"/>
</dbReference>
<dbReference type="Pfam" id="PF26078">
    <property type="entry name" value="Baseplate_J_M"/>
    <property type="match status" value="1"/>
</dbReference>
<organism evidence="5 6">
    <name type="scientific">Nitratidesulfovibrio liaohensis</name>
    <dbReference type="NCBI Taxonomy" id="2604158"/>
    <lineage>
        <taxon>Bacteria</taxon>
        <taxon>Pseudomonadati</taxon>
        <taxon>Thermodesulfobacteriota</taxon>
        <taxon>Desulfovibrionia</taxon>
        <taxon>Desulfovibrionales</taxon>
        <taxon>Desulfovibrionaceae</taxon>
        <taxon>Nitratidesulfovibrio</taxon>
    </lineage>
</organism>
<accession>A0ABY9R204</accession>
<dbReference type="PANTHER" id="PTHR37829">
    <property type="entry name" value="PHAGE-LIKE ELEMENT PBSX PROTEIN XKDT"/>
    <property type="match status" value="1"/>
</dbReference>
<sequence length="353" mass="36374">MPYDRPSLSQLVTRAETDLSARLLDGDTPLRRSVVGVLARVTAGQAHMQYGYLEWLAQQPFVDTAEAEYLARHARIWDVARKAAVAATGAVRLAGQDGAVLPAGTELQRADGTLYTVTTDATVAAGVAVATVAAQAAGAAGNTAAGASVTLASPVAGVQSTGTVDAGGIAGGVDEEDDESLRARLLRRIQEPPHGGNAADYVAWALEVPGVTRAWVYPLRMGAGTVGVAVVADDATDGPIPGAELVAAVQAHLDSVRPVTAEVFAFAPTPLPVDVTLRLTPDTEAVRAAVRAELRDLFARESEPGAVLRISHLREAVSLAPGEQDHAVLAPAADMVPAAHEMPVPGTITFTAA</sequence>
<evidence type="ECO:0000259" key="4">
    <source>
        <dbReference type="Pfam" id="PF26079"/>
    </source>
</evidence>
<name>A0ABY9R204_9BACT</name>
<evidence type="ECO:0000259" key="3">
    <source>
        <dbReference type="Pfam" id="PF26078"/>
    </source>
</evidence>
<dbReference type="InterPro" id="IPR006949">
    <property type="entry name" value="Barrel_Baseplate_J-like"/>
</dbReference>
<dbReference type="InterPro" id="IPR058531">
    <property type="entry name" value="Baseplate_J_M"/>
</dbReference>
<keyword evidence="6" id="KW-1185">Reference proteome</keyword>
<proteinExistence type="inferred from homology"/>
<feature type="domain" description="Baseplate J-like C-terminal" evidence="4">
    <location>
        <begin position="273"/>
        <end position="351"/>
    </location>
</feature>
<comment type="similarity">
    <text evidence="1">Belongs to the Mu gp47/PBSX XkdT family.</text>
</comment>
<evidence type="ECO:0000259" key="2">
    <source>
        <dbReference type="Pfam" id="PF04865"/>
    </source>
</evidence>
<dbReference type="Proteomes" id="UP001180616">
    <property type="component" value="Chromosome"/>
</dbReference>
<dbReference type="InterPro" id="IPR052399">
    <property type="entry name" value="Phage_Baseplate_Assmbl_Protein"/>
</dbReference>
<evidence type="ECO:0000256" key="1">
    <source>
        <dbReference type="ARBA" id="ARBA00038087"/>
    </source>
</evidence>
<feature type="domain" description="Baseplate protein J-like barrel" evidence="2">
    <location>
        <begin position="91"/>
        <end position="165"/>
    </location>
</feature>
<feature type="domain" description="Baseplate J-like central" evidence="3">
    <location>
        <begin position="193"/>
        <end position="267"/>
    </location>
</feature>
<dbReference type="Pfam" id="PF04865">
    <property type="entry name" value="Baseplate_J"/>
    <property type="match status" value="1"/>
</dbReference>
<protein>
    <submittedName>
        <fullName evidence="5">Baseplate J/gp47 family protein</fullName>
    </submittedName>
</protein>
<reference evidence="5" key="1">
    <citation type="submission" date="2023-09" db="EMBL/GenBank/DDBJ databases">
        <authorList>
            <consortium name="CW5 consortium"/>
            <person name="Lu C.-W."/>
        </authorList>
    </citation>
    <scope>NUCLEOTIDE SEQUENCE</scope>
    <source>
        <strain evidence="5">KPS</strain>
    </source>
</reference>
<dbReference type="PANTHER" id="PTHR37829:SF3">
    <property type="entry name" value="PROTEIN JAYE-RELATED"/>
    <property type="match status" value="1"/>
</dbReference>
<dbReference type="EMBL" id="CP133659">
    <property type="protein sequence ID" value="WMW65754.1"/>
    <property type="molecule type" value="Genomic_DNA"/>
</dbReference>
<dbReference type="InterPro" id="IPR058530">
    <property type="entry name" value="Baseplate_J-like_C"/>
</dbReference>